<protein>
    <submittedName>
        <fullName evidence="2">Uncharacterized protein</fullName>
    </submittedName>
</protein>
<evidence type="ECO:0000256" key="1">
    <source>
        <dbReference type="SAM" id="MobiDB-lite"/>
    </source>
</evidence>
<organism evidence="2 3">
    <name type="scientific">Parelaphostrongylus tenuis</name>
    <name type="common">Meningeal worm</name>
    <dbReference type="NCBI Taxonomy" id="148309"/>
    <lineage>
        <taxon>Eukaryota</taxon>
        <taxon>Metazoa</taxon>
        <taxon>Ecdysozoa</taxon>
        <taxon>Nematoda</taxon>
        <taxon>Chromadorea</taxon>
        <taxon>Rhabditida</taxon>
        <taxon>Rhabditina</taxon>
        <taxon>Rhabditomorpha</taxon>
        <taxon>Strongyloidea</taxon>
        <taxon>Metastrongylidae</taxon>
        <taxon>Parelaphostrongylus</taxon>
    </lineage>
</organism>
<evidence type="ECO:0000313" key="2">
    <source>
        <dbReference type="EMBL" id="KAJ1374782.1"/>
    </source>
</evidence>
<gene>
    <name evidence="2" type="ORF">KIN20_037547</name>
</gene>
<dbReference type="Proteomes" id="UP001196413">
    <property type="component" value="Unassembled WGS sequence"/>
</dbReference>
<keyword evidence="3" id="KW-1185">Reference proteome</keyword>
<proteinExistence type="predicted"/>
<feature type="compositionally biased region" description="Basic and acidic residues" evidence="1">
    <location>
        <begin position="50"/>
        <end position="62"/>
    </location>
</feature>
<dbReference type="EMBL" id="JAHQIW010007486">
    <property type="protein sequence ID" value="KAJ1374782.1"/>
    <property type="molecule type" value="Genomic_DNA"/>
</dbReference>
<dbReference type="AlphaFoldDB" id="A0AAD5WLD9"/>
<name>A0AAD5WLD9_PARTN</name>
<reference evidence="2" key="1">
    <citation type="submission" date="2021-06" db="EMBL/GenBank/DDBJ databases">
        <title>Parelaphostrongylus tenuis whole genome reference sequence.</title>
        <authorList>
            <person name="Garwood T.J."/>
            <person name="Larsen P.A."/>
            <person name="Fountain-Jones N.M."/>
            <person name="Garbe J.R."/>
            <person name="Macchietto M.G."/>
            <person name="Kania S.A."/>
            <person name="Gerhold R.W."/>
            <person name="Richards J.E."/>
            <person name="Wolf T.M."/>
        </authorList>
    </citation>
    <scope>NUCLEOTIDE SEQUENCE</scope>
    <source>
        <strain evidence="2">MNPRO001-30</strain>
        <tissue evidence="2">Meninges</tissue>
    </source>
</reference>
<accession>A0AAD5WLD9</accession>
<evidence type="ECO:0000313" key="3">
    <source>
        <dbReference type="Proteomes" id="UP001196413"/>
    </source>
</evidence>
<comment type="caution">
    <text evidence="2">The sequence shown here is derived from an EMBL/GenBank/DDBJ whole genome shotgun (WGS) entry which is preliminary data.</text>
</comment>
<feature type="region of interest" description="Disordered" evidence="1">
    <location>
        <begin position="49"/>
        <end position="83"/>
    </location>
</feature>
<sequence length="102" mass="11957">MWHVLELIGRLSAREKPPTTLCEPLIDGAQSRLNRFIFIGTEWASSNVRMNDDERDKKKREGQQSSATLPKAQRSLKKQNHLDKENYRSEFFIKKVSKRNNI</sequence>